<gene>
    <name evidence="2" type="ORF">METZ01_LOCUS99844</name>
</gene>
<protein>
    <submittedName>
        <fullName evidence="2">Uncharacterized protein</fullName>
    </submittedName>
</protein>
<feature type="transmembrane region" description="Helical" evidence="1">
    <location>
        <begin position="51"/>
        <end position="71"/>
    </location>
</feature>
<evidence type="ECO:0000256" key="1">
    <source>
        <dbReference type="SAM" id="Phobius"/>
    </source>
</evidence>
<keyword evidence="1" id="KW-0812">Transmembrane</keyword>
<keyword evidence="1" id="KW-0472">Membrane</keyword>
<dbReference type="EMBL" id="UINC01010573">
    <property type="protein sequence ID" value="SVA46990.1"/>
    <property type="molecule type" value="Genomic_DNA"/>
</dbReference>
<reference evidence="2" key="1">
    <citation type="submission" date="2018-05" db="EMBL/GenBank/DDBJ databases">
        <authorList>
            <person name="Lanie J.A."/>
            <person name="Ng W.-L."/>
            <person name="Kazmierczak K.M."/>
            <person name="Andrzejewski T.M."/>
            <person name="Davidsen T.M."/>
            <person name="Wayne K.J."/>
            <person name="Tettelin H."/>
            <person name="Glass J.I."/>
            <person name="Rusch D."/>
            <person name="Podicherti R."/>
            <person name="Tsui H.-C.T."/>
            <person name="Winkler M.E."/>
        </authorList>
    </citation>
    <scope>NUCLEOTIDE SEQUENCE</scope>
</reference>
<feature type="transmembrane region" description="Helical" evidence="1">
    <location>
        <begin position="112"/>
        <end position="134"/>
    </location>
</feature>
<keyword evidence="1" id="KW-1133">Transmembrane helix</keyword>
<evidence type="ECO:0000313" key="2">
    <source>
        <dbReference type="EMBL" id="SVA46990.1"/>
    </source>
</evidence>
<feature type="transmembrane region" description="Helical" evidence="1">
    <location>
        <begin position="83"/>
        <end position="100"/>
    </location>
</feature>
<accession>A0A381W379</accession>
<feature type="transmembrane region" description="Helical" evidence="1">
    <location>
        <begin position="146"/>
        <end position="164"/>
    </location>
</feature>
<feature type="transmembrane region" description="Helical" evidence="1">
    <location>
        <begin position="223"/>
        <end position="242"/>
    </location>
</feature>
<feature type="transmembrane region" description="Helical" evidence="1">
    <location>
        <begin position="249"/>
        <end position="267"/>
    </location>
</feature>
<sequence>VFTLVILVLLVGSSLLLAAVPEAVHAPHPSLLPSINARHWLWPAVEFRDRLVYGLFTFAAMLVLIIGRRIGKSNLDWSPSAKVRHTVIAILGVAVIYVHLGVSDERLDPAAFFSGFDYLDLAVLGLVLSAWVLCRPGPIGAVPARRVLLVVGALLGLWRTVGLIRVEAGVLDAYHVSYVSNELLSVRSGKFPLVDFVAQYTSGLGYLFAGIDWLLPMSTVTNLFVFVTSVNFAIVVTVILGIRWAWRSWSATVWPGLLFIAAVTFSARGLGHSSYPTIVNYWSLMPIRTTGIAFVVIGIVLLHGKVSSWQREIGAGLVVL</sequence>
<feature type="transmembrane region" description="Helical" evidence="1">
    <location>
        <begin position="279"/>
        <end position="302"/>
    </location>
</feature>
<proteinExistence type="predicted"/>
<name>A0A381W379_9ZZZZ</name>
<organism evidence="2">
    <name type="scientific">marine metagenome</name>
    <dbReference type="NCBI Taxonomy" id="408172"/>
    <lineage>
        <taxon>unclassified sequences</taxon>
        <taxon>metagenomes</taxon>
        <taxon>ecological metagenomes</taxon>
    </lineage>
</organism>
<feature type="non-terminal residue" evidence="2">
    <location>
        <position position="1"/>
    </location>
</feature>
<feature type="non-terminal residue" evidence="2">
    <location>
        <position position="320"/>
    </location>
</feature>
<dbReference type="AlphaFoldDB" id="A0A381W379"/>